<dbReference type="InterPro" id="IPR036388">
    <property type="entry name" value="WH-like_DNA-bd_sf"/>
</dbReference>
<organism evidence="6 7">
    <name type="scientific">Levilactobacillus hammesii DSM 16381</name>
    <dbReference type="NCBI Taxonomy" id="1423753"/>
    <lineage>
        <taxon>Bacteria</taxon>
        <taxon>Bacillati</taxon>
        <taxon>Bacillota</taxon>
        <taxon>Bacilli</taxon>
        <taxon>Lactobacillales</taxon>
        <taxon>Lactobacillaceae</taxon>
        <taxon>Levilactobacillus</taxon>
    </lineage>
</organism>
<dbReference type="PROSITE" id="PS50931">
    <property type="entry name" value="HTH_LYSR"/>
    <property type="match status" value="1"/>
</dbReference>
<dbReference type="AlphaFoldDB" id="A0A0R1UU05"/>
<dbReference type="STRING" id="1423753.FD28_GL001352"/>
<dbReference type="Gene3D" id="3.40.190.290">
    <property type="match status" value="1"/>
</dbReference>
<evidence type="ECO:0000256" key="1">
    <source>
        <dbReference type="ARBA" id="ARBA00009437"/>
    </source>
</evidence>
<reference evidence="6 7" key="1">
    <citation type="journal article" date="2015" name="Genome Announc.">
        <title>Expanding the biotechnology potential of lactobacilli through comparative genomics of 213 strains and associated genera.</title>
        <authorList>
            <person name="Sun Z."/>
            <person name="Harris H.M."/>
            <person name="McCann A."/>
            <person name="Guo C."/>
            <person name="Argimon S."/>
            <person name="Zhang W."/>
            <person name="Yang X."/>
            <person name="Jeffery I.B."/>
            <person name="Cooney J.C."/>
            <person name="Kagawa T.F."/>
            <person name="Liu W."/>
            <person name="Song Y."/>
            <person name="Salvetti E."/>
            <person name="Wrobel A."/>
            <person name="Rasinkangas P."/>
            <person name="Parkhill J."/>
            <person name="Rea M.C."/>
            <person name="O'Sullivan O."/>
            <person name="Ritari J."/>
            <person name="Douillard F.P."/>
            <person name="Paul Ross R."/>
            <person name="Yang R."/>
            <person name="Briner A.E."/>
            <person name="Felis G.E."/>
            <person name="de Vos W.M."/>
            <person name="Barrangou R."/>
            <person name="Klaenhammer T.R."/>
            <person name="Caufield P.W."/>
            <person name="Cui Y."/>
            <person name="Zhang H."/>
            <person name="O'Toole P.W."/>
        </authorList>
    </citation>
    <scope>NUCLEOTIDE SEQUENCE [LARGE SCALE GENOMIC DNA]</scope>
    <source>
        <strain evidence="6 7">DSM 16381</strain>
    </source>
</reference>
<name>A0A0R1UU05_9LACO</name>
<evidence type="ECO:0000256" key="2">
    <source>
        <dbReference type="ARBA" id="ARBA00023015"/>
    </source>
</evidence>
<dbReference type="SUPFAM" id="SSF53850">
    <property type="entry name" value="Periplasmic binding protein-like II"/>
    <property type="match status" value="1"/>
</dbReference>
<dbReference type="InterPro" id="IPR005119">
    <property type="entry name" value="LysR_subst-bd"/>
</dbReference>
<dbReference type="GO" id="GO:0000976">
    <property type="term" value="F:transcription cis-regulatory region binding"/>
    <property type="evidence" value="ECO:0007669"/>
    <property type="project" value="TreeGrafter"/>
</dbReference>
<dbReference type="PATRIC" id="fig|1423753.3.peg.1403"/>
<dbReference type="GO" id="GO:0003700">
    <property type="term" value="F:DNA-binding transcription factor activity"/>
    <property type="evidence" value="ECO:0007669"/>
    <property type="project" value="InterPro"/>
</dbReference>
<evidence type="ECO:0000313" key="6">
    <source>
        <dbReference type="EMBL" id="KRL93467.1"/>
    </source>
</evidence>
<keyword evidence="3" id="KW-0238">DNA-binding</keyword>
<dbReference type="Pfam" id="PF03466">
    <property type="entry name" value="LysR_substrate"/>
    <property type="match status" value="1"/>
</dbReference>
<dbReference type="FunFam" id="1.10.10.10:FF:000001">
    <property type="entry name" value="LysR family transcriptional regulator"/>
    <property type="match status" value="1"/>
</dbReference>
<evidence type="ECO:0000256" key="4">
    <source>
        <dbReference type="ARBA" id="ARBA00023163"/>
    </source>
</evidence>
<evidence type="ECO:0000313" key="7">
    <source>
        <dbReference type="Proteomes" id="UP000051580"/>
    </source>
</evidence>
<proteinExistence type="inferred from homology"/>
<dbReference type="PANTHER" id="PTHR30126:SF40">
    <property type="entry name" value="HTH-TYPE TRANSCRIPTIONAL REGULATOR GLTR"/>
    <property type="match status" value="1"/>
</dbReference>
<dbReference type="InterPro" id="IPR000847">
    <property type="entry name" value="LysR_HTH_N"/>
</dbReference>
<keyword evidence="2" id="KW-0805">Transcription regulation</keyword>
<dbReference type="PRINTS" id="PR00039">
    <property type="entry name" value="HTHLYSR"/>
</dbReference>
<sequence>MDIRQLMTFRTIADTGSFTQAATLLGYTQSAVSNQMKHLEQELTAPLFIYEHRQLTLTATGKRLLPLTENLLTDYQAIQHLASDSPIAGTLRIAAPESLTIYKLPPILAAFRQAYPAVQLQITNATCRVNRQQLTTGETDLAFMLWPALTSTALVDHDLGPIPMTCVTSPETTATFDTLTTTDTLPWIINEPDCSYRNQFEHYLWQTAHQRLQPMELWSIEAIKQMVISHVGFSYLPTMTVQSALQQGQLRAVTTPIANEIHAHLLTRKNTTSQPLIQAFVNLVQARWQNHVSVAQ</sequence>
<gene>
    <name evidence="6" type="ORF">FD28_GL001352</name>
</gene>
<evidence type="ECO:0000259" key="5">
    <source>
        <dbReference type="PROSITE" id="PS50931"/>
    </source>
</evidence>
<dbReference type="Gene3D" id="1.10.10.10">
    <property type="entry name" value="Winged helix-like DNA-binding domain superfamily/Winged helix DNA-binding domain"/>
    <property type="match status" value="1"/>
</dbReference>
<accession>A0A0R1UU05</accession>
<dbReference type="PANTHER" id="PTHR30126">
    <property type="entry name" value="HTH-TYPE TRANSCRIPTIONAL REGULATOR"/>
    <property type="match status" value="1"/>
</dbReference>
<dbReference type="RefSeq" id="WP_057735168.1">
    <property type="nucleotide sequence ID" value="NZ_AZFS01000064.1"/>
</dbReference>
<keyword evidence="7" id="KW-1185">Reference proteome</keyword>
<comment type="similarity">
    <text evidence="1">Belongs to the LysR transcriptional regulatory family.</text>
</comment>
<dbReference type="Proteomes" id="UP000051580">
    <property type="component" value="Unassembled WGS sequence"/>
</dbReference>
<dbReference type="EMBL" id="AZFS01000064">
    <property type="protein sequence ID" value="KRL93467.1"/>
    <property type="molecule type" value="Genomic_DNA"/>
</dbReference>
<dbReference type="SUPFAM" id="SSF46785">
    <property type="entry name" value="Winged helix' DNA-binding domain"/>
    <property type="match status" value="1"/>
</dbReference>
<dbReference type="CDD" id="cd05466">
    <property type="entry name" value="PBP2_LTTR_substrate"/>
    <property type="match status" value="1"/>
</dbReference>
<feature type="domain" description="HTH lysR-type" evidence="5">
    <location>
        <begin position="1"/>
        <end position="58"/>
    </location>
</feature>
<protein>
    <recommendedName>
        <fullName evidence="5">HTH lysR-type domain-containing protein</fullName>
    </recommendedName>
</protein>
<comment type="caution">
    <text evidence="6">The sequence shown here is derived from an EMBL/GenBank/DDBJ whole genome shotgun (WGS) entry which is preliminary data.</text>
</comment>
<keyword evidence="4" id="KW-0804">Transcription</keyword>
<dbReference type="Pfam" id="PF00126">
    <property type="entry name" value="HTH_1"/>
    <property type="match status" value="1"/>
</dbReference>
<dbReference type="InterPro" id="IPR036390">
    <property type="entry name" value="WH_DNA-bd_sf"/>
</dbReference>
<evidence type="ECO:0000256" key="3">
    <source>
        <dbReference type="ARBA" id="ARBA00023125"/>
    </source>
</evidence>